<evidence type="ECO:0000256" key="3">
    <source>
        <dbReference type="SAM" id="Phobius"/>
    </source>
</evidence>
<evidence type="ECO:0000256" key="2">
    <source>
        <dbReference type="PIRSR" id="PIRSR018571-1"/>
    </source>
</evidence>
<evidence type="ECO:0000313" key="4">
    <source>
        <dbReference type="EMBL" id="RID88142.1"/>
    </source>
</evidence>
<dbReference type="GO" id="GO:0004190">
    <property type="term" value="F:aspartic-type endopeptidase activity"/>
    <property type="evidence" value="ECO:0007669"/>
    <property type="project" value="UniProtKB-KW"/>
</dbReference>
<dbReference type="Proteomes" id="UP000265816">
    <property type="component" value="Unassembled WGS sequence"/>
</dbReference>
<dbReference type="GO" id="GO:0005886">
    <property type="term" value="C:plasma membrane"/>
    <property type="evidence" value="ECO:0007669"/>
    <property type="project" value="UniProtKB-SubCell"/>
</dbReference>
<name>A0A398BDX8_9BACI</name>
<dbReference type="GO" id="GO:0030436">
    <property type="term" value="P:asexual sporulation"/>
    <property type="evidence" value="ECO:0007669"/>
    <property type="project" value="InterPro"/>
</dbReference>
<feature type="transmembrane region" description="Helical" evidence="3">
    <location>
        <begin position="6"/>
        <end position="26"/>
    </location>
</feature>
<comment type="subunit">
    <text evidence="1">Self-associates. Interacts with SigE. Interacts with SpoIIR.</text>
</comment>
<evidence type="ECO:0000256" key="1">
    <source>
        <dbReference type="PIRNR" id="PIRNR018571"/>
    </source>
</evidence>
<keyword evidence="3" id="KW-0812">Transmembrane</keyword>
<comment type="caution">
    <text evidence="4">The sequence shown here is derived from an EMBL/GenBank/DDBJ whole genome shotgun (WGS) entry which is preliminary data.</text>
</comment>
<dbReference type="InterPro" id="IPR005081">
    <property type="entry name" value="SpoIIGA"/>
</dbReference>
<gene>
    <name evidence="4" type="primary">spoIIGA</name>
    <name evidence="4" type="ORF">D1970_03520</name>
</gene>
<feature type="transmembrane region" description="Helical" evidence="3">
    <location>
        <begin position="130"/>
        <end position="147"/>
    </location>
</feature>
<keyword evidence="1" id="KW-0645">Protease</keyword>
<organism evidence="4 5">
    <name type="scientific">Mesobacillus zeae</name>
    <dbReference type="NCBI Taxonomy" id="1917180"/>
    <lineage>
        <taxon>Bacteria</taxon>
        <taxon>Bacillati</taxon>
        <taxon>Bacillota</taxon>
        <taxon>Bacilli</taxon>
        <taxon>Bacillales</taxon>
        <taxon>Bacillaceae</taxon>
        <taxon>Mesobacillus</taxon>
    </lineage>
</organism>
<keyword evidence="3" id="KW-1133">Transmembrane helix</keyword>
<keyword evidence="1 3" id="KW-0472">Membrane</keyword>
<dbReference type="EC" id="3.4.23.-" evidence="1"/>
<dbReference type="OrthoDB" id="2690199at2"/>
<sequence length="309" mass="34337">MTVYLDIIWALNLMFDSLLLYLTAILLKRSVRAWRVCCGGLIGSILILLPLTPLQELAGYPLVKLGFSIIMVLVAFGFKRLGDFVRCLMVFYLSTFMIGGALTGIHYAIQFDADWASSAALAEIKGFGDPVSWLFILLGFPFAWHFSKRNVENIEMATIQFGQLVTVKIGILGSSIVLKGIVDSGNQVYDPLSRFPVMFLSVKEIMDELPEAARTLAEEPDLLLTGGEIPPELEGNVKLIPYKVIGHEHQLRMAIKPDFIEIKKGPETYFVEKALVSLTLQQLSPDDRFQCIIHPKMLTGIPEVKASTG</sequence>
<protein>
    <recommendedName>
        <fullName evidence="1">Sporulation sigma-E factor-processing peptidase</fullName>
        <ecNumber evidence="1">3.4.23.-</ecNumber>
    </recommendedName>
    <alternativeName>
        <fullName evidence="1">Membrane-associated aspartic protease</fullName>
    </alternativeName>
    <alternativeName>
        <fullName evidence="1">Stage II sporulation protein GA</fullName>
    </alternativeName>
</protein>
<keyword evidence="1" id="KW-0378">Hydrolase</keyword>
<feature type="transmembrane region" description="Helical" evidence="3">
    <location>
        <begin position="57"/>
        <end position="78"/>
    </location>
</feature>
<feature type="transmembrane region" description="Helical" evidence="3">
    <location>
        <begin position="33"/>
        <end position="51"/>
    </location>
</feature>
<dbReference type="NCBIfam" id="TIGR02854">
    <property type="entry name" value="spore_II_GA"/>
    <property type="match status" value="1"/>
</dbReference>
<dbReference type="PIRSF" id="PIRSF018571">
    <property type="entry name" value="SpoIIGA"/>
    <property type="match status" value="1"/>
</dbReference>
<comment type="function">
    <text evidence="1">Probable aspartic protease that is responsible for the proteolytic cleavage of the RNA polymerase sigma E factor (SigE/spoIIGB) to yield the active peptide in the mother cell during sporulation. Responds to a signal from the forespore that is triggered by the extracellular signal protein SpoIIR.</text>
</comment>
<feature type="transmembrane region" description="Helical" evidence="3">
    <location>
        <begin position="90"/>
        <end position="110"/>
    </location>
</feature>
<keyword evidence="1" id="KW-0064">Aspartyl protease</keyword>
<keyword evidence="1" id="KW-0749">Sporulation</keyword>
<feature type="active site" evidence="2">
    <location>
        <position position="183"/>
    </location>
</feature>
<accession>A0A398BDX8</accession>
<dbReference type="EMBL" id="QWVT01000008">
    <property type="protein sequence ID" value="RID88142.1"/>
    <property type="molecule type" value="Genomic_DNA"/>
</dbReference>
<comment type="similarity">
    <text evidence="1">Belongs to the peptidase U4 family.</text>
</comment>
<keyword evidence="5" id="KW-1185">Reference proteome</keyword>
<proteinExistence type="inferred from homology"/>
<dbReference type="GO" id="GO:0030435">
    <property type="term" value="P:sporulation resulting in formation of a cellular spore"/>
    <property type="evidence" value="ECO:0007669"/>
    <property type="project" value="UniProtKB-KW"/>
</dbReference>
<reference evidence="4 5" key="1">
    <citation type="submission" date="2018-08" db="EMBL/GenBank/DDBJ databases">
        <title>Bacillus jemisoniae sp. nov., Bacillus chryseoplanitiae sp. nov., Bacillus resnikiae sp. nov., and Bacillus frankliniae sp. nov., isolated from Viking spacecraft and associated surfaces.</title>
        <authorList>
            <person name="Seuylemezian A."/>
            <person name="Vaishampayan P."/>
        </authorList>
    </citation>
    <scope>NUCLEOTIDE SEQUENCE [LARGE SCALE GENOMIC DNA]</scope>
    <source>
        <strain evidence="4 5">JJ-247</strain>
    </source>
</reference>
<keyword evidence="1" id="KW-1003">Cell membrane</keyword>
<dbReference type="Pfam" id="PF03419">
    <property type="entry name" value="Peptidase_U4"/>
    <property type="match status" value="1"/>
</dbReference>
<evidence type="ECO:0000313" key="5">
    <source>
        <dbReference type="Proteomes" id="UP000265816"/>
    </source>
</evidence>
<comment type="subcellular location">
    <subcellularLocation>
        <location evidence="1">Cell membrane</location>
    </subcellularLocation>
</comment>
<dbReference type="AlphaFoldDB" id="A0A398BDX8"/>
<dbReference type="GO" id="GO:0006508">
    <property type="term" value="P:proteolysis"/>
    <property type="evidence" value="ECO:0007669"/>
    <property type="project" value="UniProtKB-KW"/>
</dbReference>
<dbReference type="RefSeq" id="WP_119111711.1">
    <property type="nucleotide sequence ID" value="NZ_CBCSEO010000001.1"/>
</dbReference>